<dbReference type="Gene3D" id="3.40.50.360">
    <property type="match status" value="1"/>
</dbReference>
<sequence length="160" mass="17040">MTKTLVAYFSASGNTAKVAKDLAEATKGDLFEIKPAEPYSSVDLNWNNAASRTSIEMNDESVRPAVVGKVADMAAYDTVFVGFPVWWYVEPRIIDTFLEAYDLSGKTIVPFATSGGSGLGQAPQRMQKLVPGATVLAGGLLNGHPGKAALAKWAEKATKE</sequence>
<name>W0FHM1_9BACT</name>
<dbReference type="InterPro" id="IPR008254">
    <property type="entry name" value="Flavodoxin/NO_synth"/>
</dbReference>
<dbReference type="Pfam" id="PF12682">
    <property type="entry name" value="Flavodoxin_4"/>
    <property type="match status" value="1"/>
</dbReference>
<dbReference type="AlphaFoldDB" id="W0FHM1"/>
<reference evidence="2" key="1">
    <citation type="journal article" date="2013" name="PLoS ONE">
        <title>Metagenomic insights into the carbohydrate-active enzymes carried by the microorganisms adhering to solid digesta in the rumen of cows.</title>
        <authorList>
            <person name="Wang L."/>
            <person name="Hatem A."/>
            <person name="Catalyurek U.V."/>
            <person name="Morrison M."/>
            <person name="Yu Z."/>
        </authorList>
    </citation>
    <scope>NUCLEOTIDE SEQUENCE</scope>
</reference>
<dbReference type="PANTHER" id="PTHR39201:SF1">
    <property type="entry name" value="FLAVODOXIN-LIKE DOMAIN-CONTAINING PROTEIN"/>
    <property type="match status" value="1"/>
</dbReference>
<accession>W0FHM1</accession>
<dbReference type="PANTHER" id="PTHR39201">
    <property type="entry name" value="EXPORTED PROTEIN-RELATED"/>
    <property type="match status" value="1"/>
</dbReference>
<evidence type="ECO:0000259" key="1">
    <source>
        <dbReference type="Pfam" id="PF12682"/>
    </source>
</evidence>
<dbReference type="NCBIfam" id="NF005501">
    <property type="entry name" value="PRK07116.1"/>
    <property type="match status" value="1"/>
</dbReference>
<proteinExistence type="predicted"/>
<dbReference type="EMBL" id="KC246788">
    <property type="protein sequence ID" value="AHF24236.1"/>
    <property type="molecule type" value="Genomic_DNA"/>
</dbReference>
<dbReference type="InterPro" id="IPR029039">
    <property type="entry name" value="Flavoprotein-like_sf"/>
</dbReference>
<protein>
    <submittedName>
        <fullName evidence="2">Flavodoxin</fullName>
    </submittedName>
</protein>
<evidence type="ECO:0000313" key="2">
    <source>
        <dbReference type="EMBL" id="AHF24236.1"/>
    </source>
</evidence>
<organism evidence="2">
    <name type="scientific">uncultured bacterium Contig224</name>
    <dbReference type="NCBI Taxonomy" id="1393538"/>
    <lineage>
        <taxon>Bacteria</taxon>
        <taxon>environmental samples</taxon>
    </lineage>
</organism>
<dbReference type="SUPFAM" id="SSF52218">
    <property type="entry name" value="Flavoproteins"/>
    <property type="match status" value="1"/>
</dbReference>
<feature type="domain" description="Flavodoxin-like" evidence="1">
    <location>
        <begin position="3"/>
        <end position="156"/>
    </location>
</feature>
<dbReference type="GO" id="GO:0010181">
    <property type="term" value="F:FMN binding"/>
    <property type="evidence" value="ECO:0007669"/>
    <property type="project" value="InterPro"/>
</dbReference>